<dbReference type="GO" id="GO:0016787">
    <property type="term" value="F:hydrolase activity"/>
    <property type="evidence" value="ECO:0007669"/>
    <property type="project" value="InterPro"/>
</dbReference>
<proteinExistence type="predicted"/>
<dbReference type="GO" id="GO:0005524">
    <property type="term" value="F:ATP binding"/>
    <property type="evidence" value="ECO:0007669"/>
    <property type="project" value="InterPro"/>
</dbReference>
<evidence type="ECO:0000259" key="2">
    <source>
        <dbReference type="PROSITE" id="PS51192"/>
    </source>
</evidence>
<keyword evidence="3" id="KW-0547">Nucleotide-binding</keyword>
<organism evidence="3 6">
    <name type="scientific">Phocaeicola vulgatus</name>
    <name type="common">Bacteroides vulgatus</name>
    <dbReference type="NCBI Taxonomy" id="821"/>
    <lineage>
        <taxon>Bacteria</taxon>
        <taxon>Pseudomonadati</taxon>
        <taxon>Bacteroidota</taxon>
        <taxon>Bacteroidia</taxon>
        <taxon>Bacteroidales</taxon>
        <taxon>Bacteroidaceae</taxon>
        <taxon>Phocaeicola</taxon>
    </lineage>
</organism>
<keyword evidence="3" id="KW-0347">Helicase</keyword>
<dbReference type="SUPFAM" id="SSF53335">
    <property type="entry name" value="S-adenosyl-L-methionine-dependent methyltransferases"/>
    <property type="match status" value="1"/>
</dbReference>
<dbReference type="PROSITE" id="PS00092">
    <property type="entry name" value="N6_MTASE"/>
    <property type="match status" value="1"/>
</dbReference>
<evidence type="ECO:0000313" key="4">
    <source>
        <dbReference type="EMBL" id="KAB6479232.1"/>
    </source>
</evidence>
<keyword evidence="3" id="KW-0378">Hydrolase</keyword>
<protein>
    <submittedName>
        <fullName evidence="3">DEAD/DEAH box helicase</fullName>
    </submittedName>
</protein>
<dbReference type="EMBL" id="WDBY01000010">
    <property type="protein sequence ID" value="KAB6479232.1"/>
    <property type="molecule type" value="Genomic_DNA"/>
</dbReference>
<dbReference type="EMBL" id="WDBZ01000011">
    <property type="protein sequence ID" value="KAB6454404.1"/>
    <property type="molecule type" value="Genomic_DNA"/>
</dbReference>
<dbReference type="GO" id="GO:0009007">
    <property type="term" value="F:site-specific DNA-methyltransferase (adenine-specific) activity"/>
    <property type="evidence" value="ECO:0007669"/>
    <property type="project" value="UniProtKB-EC"/>
</dbReference>
<dbReference type="Gene3D" id="3.40.50.150">
    <property type="entry name" value="Vaccinia Virus protein VP39"/>
    <property type="match status" value="1"/>
</dbReference>
<keyword evidence="3" id="KW-0067">ATP-binding</keyword>
<sequence>MIIESTLKAKLIYVFGIDDKTHEGCLKIGEATLDEDADLFALSPNCEALNNAAHKRISQYTQTAGIQYHLFHTELAMRTKDKQIQGFNDKAVHDVLLHSGLKRKDFNLGEGKASEWFIVDLNTAIAAIKAVKANKEALDGSQITSGQTPIILRNEQRAAIEQTKTRFVEGDQMLWNAKMRFGKTLTALQLFKELSQAEPKQYRRMLILTHRPVVNDGWFDDFHKIFFEVGTPYMYGSKTSGNSFQNLEAKLKADRDCRYVYFASIQDLRGSSFVGGKFQKNDELFSAHWDLLVIDEAHEGTQTDLGDKVLKALIKKGTKTLSLSGTPFNLFGKFKQDDIYTWSYVDEQREKEKWEKEHEGDHNPYGSLPRMNMFTYDLGPLFERFQDSEYSFNFHEFFRTDDNGDFVHQEHVDRFLDMMCDPSEDSNYPFSTKRYQEYFRHTFWLVPGVKEALALQYKLEKHPIFCNFDVVNVAGDGDPDDPKGEALQKVRDAIIEKPKKDYTITLSCGKLTTGVTVKEWTAVFMLSGSAKTGAANYMQTIFRVQSPGQINGKQKTDAYVFDFAPDRVLTMMAQAAKAPTRPGKQTEEHRQRLKELLNFFPIIALQGSQTRRYDVDQLLTRLKHTYIERVVNSGFDNNSLYNDRLLELDDVEIEEFDELKGIIGSTPSQDSGKDIIINDSGFDEEETAGDEKPEKKPKTPLADEEKAARKEMKKKKEMRKNAISILRGISIRMPMLIYGCDLKDGEDITIDNFAEHIDPRSWEEFMPQGITKQHFNNFKKYYDPEIFLEAGRQIRARARKADGLPVKERIRHIVEIFSSFRNPDKETVLTPWRVVNMHLSDTIGGYDFYEESHTEMLNEPRFVDRGSVTNRVFMRQDTRILELNSKSGLYPLYMAYSIWRERCREWERQGYFEVDKMTIEEEQLAWDDVIANNIFVVCKTPMAVSITKRTLTSFRDVKQVNARYYADLVETLKTNPESFTKDVVRGQYFWHNKNAEKEMKFNAIVGNPPYQVMDGGIGSSAVPVYHHFVNVANRIDPQYVSLIMPAKWYSGGRGLDSFRQSMLSDRSISHLFDFIDSHDCFTKVDIAGGVCYFLRDKFYNGNCVVSTIRNGKTTVVTRNLNELDVFVRTKEELDILDKIKSNTESFMSDVVLAQKPFGLRTYETPLSEGDIVLRYNKGKGLYLRKRIETNSNLIDKWKVITSCATNEHAGETDKNGRKRIISTLEVLKPGEICTETYMVISTFESEKEANSCIAYIKTNLVRFMLAMVTTTQHLSKSNFQFVPLQDFSEPWTDEKLYAKYGITPDEQAYIESLIKPME</sequence>
<dbReference type="PANTHER" id="PTHR47396:SF1">
    <property type="entry name" value="ATP-DEPENDENT HELICASE IRC3-RELATED"/>
    <property type="match status" value="1"/>
</dbReference>
<dbReference type="Pfam" id="PF07669">
    <property type="entry name" value="Eco57I"/>
    <property type="match status" value="1"/>
</dbReference>
<dbReference type="Proteomes" id="UP000468344">
    <property type="component" value="Unassembled WGS sequence"/>
</dbReference>
<dbReference type="PROSITE" id="PS51192">
    <property type="entry name" value="HELICASE_ATP_BIND_1"/>
    <property type="match status" value="1"/>
</dbReference>
<dbReference type="PANTHER" id="PTHR47396">
    <property type="entry name" value="TYPE I RESTRICTION ENZYME ECOKI R PROTEIN"/>
    <property type="match status" value="1"/>
</dbReference>
<dbReference type="InterPro" id="IPR029063">
    <property type="entry name" value="SAM-dependent_MTases_sf"/>
</dbReference>
<evidence type="ECO:0000313" key="3">
    <source>
        <dbReference type="EMBL" id="KAB6454404.1"/>
    </source>
</evidence>
<accession>A0A6G0GQS9</accession>
<dbReference type="GO" id="GO:0006304">
    <property type="term" value="P:DNA modification"/>
    <property type="evidence" value="ECO:0007669"/>
    <property type="project" value="InterPro"/>
</dbReference>
<dbReference type="Pfam" id="PF04851">
    <property type="entry name" value="ResIII"/>
    <property type="match status" value="1"/>
</dbReference>
<dbReference type="InterPro" id="IPR011639">
    <property type="entry name" value="MethylTrfase_TaqI-like_dom"/>
</dbReference>
<comment type="caution">
    <text evidence="3">The sequence shown here is derived from an EMBL/GenBank/DDBJ whole genome shotgun (WGS) entry which is preliminary data.</text>
</comment>
<feature type="domain" description="Helicase ATP-binding" evidence="2">
    <location>
        <begin position="164"/>
        <end position="345"/>
    </location>
</feature>
<gene>
    <name evidence="4" type="ORF">GAZ06_07180</name>
    <name evidence="3" type="ORF">GAZ09_07015</name>
</gene>
<dbReference type="GO" id="GO:0005829">
    <property type="term" value="C:cytosol"/>
    <property type="evidence" value="ECO:0007669"/>
    <property type="project" value="TreeGrafter"/>
</dbReference>
<feature type="region of interest" description="Disordered" evidence="1">
    <location>
        <begin position="683"/>
        <end position="716"/>
    </location>
</feature>
<dbReference type="SUPFAM" id="SSF52540">
    <property type="entry name" value="P-loop containing nucleoside triphosphate hydrolases"/>
    <property type="match status" value="1"/>
</dbReference>
<dbReference type="Proteomes" id="UP000483142">
    <property type="component" value="Unassembled WGS sequence"/>
</dbReference>
<evidence type="ECO:0000313" key="6">
    <source>
        <dbReference type="Proteomes" id="UP000483142"/>
    </source>
</evidence>
<dbReference type="InterPro" id="IPR006935">
    <property type="entry name" value="Helicase/UvrB_N"/>
</dbReference>
<feature type="compositionally biased region" description="Basic and acidic residues" evidence="1">
    <location>
        <begin position="689"/>
        <end position="710"/>
    </location>
</feature>
<evidence type="ECO:0000313" key="5">
    <source>
        <dbReference type="Proteomes" id="UP000468344"/>
    </source>
</evidence>
<dbReference type="GO" id="GO:0032259">
    <property type="term" value="P:methylation"/>
    <property type="evidence" value="ECO:0007669"/>
    <property type="project" value="InterPro"/>
</dbReference>
<dbReference type="Gene3D" id="3.40.50.300">
    <property type="entry name" value="P-loop containing nucleotide triphosphate hydrolases"/>
    <property type="match status" value="1"/>
</dbReference>
<dbReference type="InterPro" id="IPR027417">
    <property type="entry name" value="P-loop_NTPase"/>
</dbReference>
<dbReference type="InterPro" id="IPR014001">
    <property type="entry name" value="Helicase_ATP-bd"/>
</dbReference>
<dbReference type="InterPro" id="IPR002052">
    <property type="entry name" value="DNA_methylase_N6_adenine_CS"/>
</dbReference>
<dbReference type="SMART" id="SM00487">
    <property type="entry name" value="DEXDc"/>
    <property type="match status" value="1"/>
</dbReference>
<reference evidence="5 6" key="1">
    <citation type="journal article" date="2019" name="Nat. Med.">
        <title>A library of human gut bacterial isolates paired with longitudinal multiomics data enables mechanistic microbiome research.</title>
        <authorList>
            <person name="Poyet M."/>
            <person name="Groussin M."/>
            <person name="Gibbons S.M."/>
            <person name="Avila-Pacheco J."/>
            <person name="Jiang X."/>
            <person name="Kearney S.M."/>
            <person name="Perrotta A.R."/>
            <person name="Berdy B."/>
            <person name="Zhao S."/>
            <person name="Lieberman T.D."/>
            <person name="Swanson P.K."/>
            <person name="Smith M."/>
            <person name="Roesemann S."/>
            <person name="Alexander J.E."/>
            <person name="Rich S.A."/>
            <person name="Livny J."/>
            <person name="Vlamakis H."/>
            <person name="Clish C."/>
            <person name="Bullock K."/>
            <person name="Deik A."/>
            <person name="Scott J."/>
            <person name="Pierce K.A."/>
            <person name="Xavier R.J."/>
            <person name="Alm E.J."/>
        </authorList>
    </citation>
    <scope>NUCLEOTIDE SEQUENCE [LARGE SCALE GENOMIC DNA]</scope>
    <source>
        <strain evidence="4 5">BIOML-A140</strain>
        <strain evidence="3 6">BIOML-A141</strain>
    </source>
</reference>
<dbReference type="RefSeq" id="WP_195584500.1">
    <property type="nucleotide sequence ID" value="NZ_JADNLG010000001.1"/>
</dbReference>
<dbReference type="GO" id="GO:0004386">
    <property type="term" value="F:helicase activity"/>
    <property type="evidence" value="ECO:0007669"/>
    <property type="project" value="UniProtKB-KW"/>
</dbReference>
<dbReference type="GO" id="GO:0003677">
    <property type="term" value="F:DNA binding"/>
    <property type="evidence" value="ECO:0007669"/>
    <property type="project" value="InterPro"/>
</dbReference>
<dbReference type="InterPro" id="IPR050742">
    <property type="entry name" value="Helicase_Restrict-Modif_Enz"/>
</dbReference>
<name>A0A6G0GQS9_PHOVU</name>
<evidence type="ECO:0000256" key="1">
    <source>
        <dbReference type="SAM" id="MobiDB-lite"/>
    </source>
</evidence>